<keyword evidence="2" id="KW-1185">Reference proteome</keyword>
<evidence type="ECO:0000313" key="2">
    <source>
        <dbReference type="Proteomes" id="UP000249725"/>
    </source>
</evidence>
<name>A0A328AQT3_9CAUL</name>
<comment type="caution">
    <text evidence="1">The sequence shown here is derived from an EMBL/GenBank/DDBJ whole genome shotgun (WGS) entry which is preliminary data.</text>
</comment>
<proteinExistence type="predicted"/>
<reference evidence="2" key="1">
    <citation type="submission" date="2018-05" db="EMBL/GenBank/DDBJ databases">
        <authorList>
            <person name="Li X."/>
        </authorList>
    </citation>
    <scope>NUCLEOTIDE SEQUENCE [LARGE SCALE GENOMIC DNA]</scope>
    <source>
        <strain evidence="2">YIM 73061</strain>
    </source>
</reference>
<dbReference type="Proteomes" id="UP000249725">
    <property type="component" value="Unassembled WGS sequence"/>
</dbReference>
<dbReference type="AlphaFoldDB" id="A0A328AQT3"/>
<dbReference type="OrthoDB" id="7189938at2"/>
<organism evidence="1 2">
    <name type="scientific">Phenylobacterium deserti</name>
    <dbReference type="NCBI Taxonomy" id="1914756"/>
    <lineage>
        <taxon>Bacteria</taxon>
        <taxon>Pseudomonadati</taxon>
        <taxon>Pseudomonadota</taxon>
        <taxon>Alphaproteobacteria</taxon>
        <taxon>Caulobacterales</taxon>
        <taxon>Caulobacteraceae</taxon>
        <taxon>Phenylobacterium</taxon>
    </lineage>
</organism>
<evidence type="ECO:0000313" key="1">
    <source>
        <dbReference type="EMBL" id="RAK57383.1"/>
    </source>
</evidence>
<gene>
    <name evidence="1" type="ORF">DJ018_05435</name>
</gene>
<accession>A0A328AQT3</accession>
<dbReference type="RefSeq" id="WP_111513835.1">
    <property type="nucleotide sequence ID" value="NZ_QFYR01000001.1"/>
</dbReference>
<dbReference type="EMBL" id="QFYR01000001">
    <property type="protein sequence ID" value="RAK57383.1"/>
    <property type="molecule type" value="Genomic_DNA"/>
</dbReference>
<sequence length="113" mass="13127">MGDWHHNFDNRPAIGRALRLRREIDDFEARWPKGPVRDESIPTFSWEQLERQLVDLAATPSQALMAKHLVSATRKLAPFKPSEMVLREILCMTWVLLDENFRPDPDCGPEETD</sequence>
<protein>
    <submittedName>
        <fullName evidence="1">Uncharacterized protein</fullName>
    </submittedName>
</protein>